<comment type="caution">
    <text evidence="3">The sequence shown here is derived from an EMBL/GenBank/DDBJ whole genome shotgun (WGS) entry which is preliminary data.</text>
</comment>
<feature type="domain" description="DDE-1" evidence="2">
    <location>
        <begin position="26"/>
        <end position="124"/>
    </location>
</feature>
<evidence type="ECO:0000259" key="2">
    <source>
        <dbReference type="Pfam" id="PF03184"/>
    </source>
</evidence>
<evidence type="ECO:0000256" key="1">
    <source>
        <dbReference type="SAM" id="MobiDB-lite"/>
    </source>
</evidence>
<name>A0ABD2JFD3_HETSC</name>
<protein>
    <recommendedName>
        <fullName evidence="2">DDE-1 domain-containing protein</fullName>
    </recommendedName>
</protein>
<dbReference type="Pfam" id="PF03184">
    <property type="entry name" value="DDE_1"/>
    <property type="match status" value="1"/>
</dbReference>
<reference evidence="3 4" key="1">
    <citation type="submission" date="2024-10" db="EMBL/GenBank/DDBJ databases">
        <authorList>
            <person name="Kim D."/>
        </authorList>
    </citation>
    <scope>NUCLEOTIDE SEQUENCE [LARGE SCALE GENOMIC DNA]</scope>
    <source>
        <strain evidence="3">Taebaek</strain>
    </source>
</reference>
<organism evidence="3 4">
    <name type="scientific">Heterodera schachtii</name>
    <name type="common">Sugarbeet cyst nematode worm</name>
    <name type="synonym">Tylenchus schachtii</name>
    <dbReference type="NCBI Taxonomy" id="97005"/>
    <lineage>
        <taxon>Eukaryota</taxon>
        <taxon>Metazoa</taxon>
        <taxon>Ecdysozoa</taxon>
        <taxon>Nematoda</taxon>
        <taxon>Chromadorea</taxon>
        <taxon>Rhabditida</taxon>
        <taxon>Tylenchina</taxon>
        <taxon>Tylenchomorpha</taxon>
        <taxon>Tylenchoidea</taxon>
        <taxon>Heteroderidae</taxon>
        <taxon>Heteroderinae</taxon>
        <taxon>Heterodera</taxon>
    </lineage>
</organism>
<feature type="region of interest" description="Disordered" evidence="1">
    <location>
        <begin position="178"/>
        <end position="200"/>
    </location>
</feature>
<dbReference type="InterPro" id="IPR004875">
    <property type="entry name" value="DDE_SF_endonuclease_dom"/>
</dbReference>
<dbReference type="Proteomes" id="UP001620645">
    <property type="component" value="Unassembled WGS sequence"/>
</dbReference>
<evidence type="ECO:0000313" key="3">
    <source>
        <dbReference type="EMBL" id="KAL3089346.1"/>
    </source>
</evidence>
<sequence>MSANCRATQLLKRIRPAGKLMINFAGSIWMNDDTTEDYLHKIIGAKLFVGERLLVWDAFGSHKSERKVVKELGVETVFIPGGCTKFIQAPDVSWNKPFKERIRHFYNIWMSNEAEKEFTSAATRRTCASSVEIVKFIIWACSVTAEKELCEIEAKNLTEKLLKIKRVSCECQFGNKGKDLDNEKFVLPPPPPSAGTEKGS</sequence>
<proteinExistence type="predicted"/>
<dbReference type="EMBL" id="JBICCN010000145">
    <property type="protein sequence ID" value="KAL3089346.1"/>
    <property type="molecule type" value="Genomic_DNA"/>
</dbReference>
<keyword evidence="4" id="KW-1185">Reference proteome</keyword>
<dbReference type="AlphaFoldDB" id="A0ABD2JFD3"/>
<evidence type="ECO:0000313" key="4">
    <source>
        <dbReference type="Proteomes" id="UP001620645"/>
    </source>
</evidence>
<gene>
    <name evidence="3" type="ORF">niasHS_007068</name>
</gene>
<accession>A0ABD2JFD3</accession>